<accession>A0AAX4NXF5</accession>
<dbReference type="CDD" id="cd01727">
    <property type="entry name" value="LSm8"/>
    <property type="match status" value="1"/>
</dbReference>
<dbReference type="FunFam" id="2.30.30.100:FF:000027">
    <property type="entry name" value="U6 snRNA-associated Sm-like protein LSm8"/>
    <property type="match status" value="1"/>
</dbReference>
<organism evidence="11 12">
    <name type="scientific">Chloropicon roscoffensis</name>
    <dbReference type="NCBI Taxonomy" id="1461544"/>
    <lineage>
        <taxon>Eukaryota</taxon>
        <taxon>Viridiplantae</taxon>
        <taxon>Chlorophyta</taxon>
        <taxon>Chloropicophyceae</taxon>
        <taxon>Chloropicales</taxon>
        <taxon>Chloropicaceae</taxon>
        <taxon>Chloropicon</taxon>
    </lineage>
</organism>
<evidence type="ECO:0000256" key="8">
    <source>
        <dbReference type="ARBA" id="ARBA00023274"/>
    </source>
</evidence>
<proteinExistence type="inferred from homology"/>
<evidence type="ECO:0000256" key="4">
    <source>
        <dbReference type="ARBA" id="ARBA00022728"/>
    </source>
</evidence>
<keyword evidence="7 9" id="KW-0539">Nucleus</keyword>
<dbReference type="Pfam" id="PF01423">
    <property type="entry name" value="LSM"/>
    <property type="match status" value="1"/>
</dbReference>
<comment type="subcellular location">
    <subcellularLocation>
        <location evidence="1 9">Nucleus</location>
    </subcellularLocation>
</comment>
<dbReference type="PROSITE" id="PS52002">
    <property type="entry name" value="SM"/>
    <property type="match status" value="1"/>
</dbReference>
<dbReference type="InterPro" id="IPR047575">
    <property type="entry name" value="Sm"/>
</dbReference>
<dbReference type="EMBL" id="CP151501">
    <property type="protein sequence ID" value="WZN58533.1"/>
    <property type="molecule type" value="Genomic_DNA"/>
</dbReference>
<feature type="domain" description="Sm" evidence="10">
    <location>
        <begin position="13"/>
        <end position="89"/>
    </location>
</feature>
<evidence type="ECO:0000313" key="12">
    <source>
        <dbReference type="Proteomes" id="UP001472866"/>
    </source>
</evidence>
<dbReference type="SUPFAM" id="SSF50182">
    <property type="entry name" value="Sm-like ribonucleoproteins"/>
    <property type="match status" value="1"/>
</dbReference>
<dbReference type="AlphaFoldDB" id="A0AAX4NXF5"/>
<evidence type="ECO:0000256" key="2">
    <source>
        <dbReference type="ARBA" id="ARBA00006850"/>
    </source>
</evidence>
<evidence type="ECO:0000256" key="5">
    <source>
        <dbReference type="ARBA" id="ARBA00022884"/>
    </source>
</evidence>
<dbReference type="Gene3D" id="2.30.30.100">
    <property type="match status" value="1"/>
</dbReference>
<comment type="subunit">
    <text evidence="9">LSm subunits form a heteromer with a doughnut shape.</text>
</comment>
<evidence type="ECO:0000256" key="3">
    <source>
        <dbReference type="ARBA" id="ARBA00022664"/>
    </source>
</evidence>
<dbReference type="GO" id="GO:0000398">
    <property type="term" value="P:mRNA splicing, via spliceosome"/>
    <property type="evidence" value="ECO:0007669"/>
    <property type="project" value="UniProtKB-UniRule"/>
</dbReference>
<protein>
    <recommendedName>
        <fullName evidence="9">U6 snRNA-associated Sm-like protein LSm8</fullName>
    </recommendedName>
</protein>
<evidence type="ECO:0000256" key="6">
    <source>
        <dbReference type="ARBA" id="ARBA00023187"/>
    </source>
</evidence>
<dbReference type="Proteomes" id="UP001472866">
    <property type="component" value="Chromosome 01"/>
</dbReference>
<comment type="similarity">
    <text evidence="2 9">Belongs to the snRNP Sm proteins family.</text>
</comment>
<dbReference type="PANTHER" id="PTHR15588">
    <property type="entry name" value="LSM1"/>
    <property type="match status" value="1"/>
</dbReference>
<gene>
    <name evidence="9" type="primary">LSM8</name>
    <name evidence="11" type="ORF">HKI87_01g00560</name>
</gene>
<dbReference type="GO" id="GO:0071011">
    <property type="term" value="C:precatalytic spliceosome"/>
    <property type="evidence" value="ECO:0007669"/>
    <property type="project" value="TreeGrafter"/>
</dbReference>
<dbReference type="SMART" id="SM00651">
    <property type="entry name" value="Sm"/>
    <property type="match status" value="1"/>
</dbReference>
<keyword evidence="4 9" id="KW-0747">Spliceosome</keyword>
<dbReference type="InterPro" id="IPR044642">
    <property type="entry name" value="PTHR15588"/>
</dbReference>
<dbReference type="GO" id="GO:0046540">
    <property type="term" value="C:U4/U6 x U5 tri-snRNP complex"/>
    <property type="evidence" value="ECO:0007669"/>
    <property type="project" value="UniProtKB-UniRule"/>
</dbReference>
<dbReference type="PANTHER" id="PTHR15588:SF9">
    <property type="entry name" value="U6 SNRNA-ASSOCIATED SM-LIKE PROTEIN LSM8"/>
    <property type="match status" value="1"/>
</dbReference>
<keyword evidence="6 9" id="KW-0508">mRNA splicing</keyword>
<keyword evidence="3 9" id="KW-0507">mRNA processing</keyword>
<dbReference type="GO" id="GO:0003729">
    <property type="term" value="F:mRNA binding"/>
    <property type="evidence" value="ECO:0007669"/>
    <property type="project" value="TreeGrafter"/>
</dbReference>
<keyword evidence="5 9" id="KW-0694">RNA-binding</keyword>
<dbReference type="InterPro" id="IPR034103">
    <property type="entry name" value="Lsm8"/>
</dbReference>
<evidence type="ECO:0000256" key="1">
    <source>
        <dbReference type="ARBA" id="ARBA00004123"/>
    </source>
</evidence>
<sequence length="109" mass="11765">MKRTASERDGGGRRETGLSAYVGSAISIITNDGRHILGTLKGFDQVQNLVIEGSRERVYSPDEGVETLELGLYLMRGDCIAVVGELDEEADAEIDLPSLKAHPIGDVLH</sequence>
<keyword evidence="8 9" id="KW-0687">Ribonucleoprotein</keyword>
<dbReference type="InterPro" id="IPR001163">
    <property type="entry name" value="Sm_dom_euk/arc"/>
</dbReference>
<reference evidence="11 12" key="1">
    <citation type="submission" date="2024-03" db="EMBL/GenBank/DDBJ databases">
        <title>Complete genome sequence of the green alga Chloropicon roscoffensis RCC1871.</title>
        <authorList>
            <person name="Lemieux C."/>
            <person name="Pombert J.-F."/>
            <person name="Otis C."/>
            <person name="Turmel M."/>
        </authorList>
    </citation>
    <scope>NUCLEOTIDE SEQUENCE [LARGE SCALE GENOMIC DNA]</scope>
    <source>
        <strain evidence="11 12">RCC1871</strain>
    </source>
</reference>
<dbReference type="InterPro" id="IPR010920">
    <property type="entry name" value="LSM_dom_sf"/>
</dbReference>
<evidence type="ECO:0000256" key="9">
    <source>
        <dbReference type="RuleBase" id="RU365048"/>
    </source>
</evidence>
<comment type="function">
    <text evidence="9">Plays role in pre-mRNA splicing as component of the U4/U6-U5 tri-snRNP complex that is involved in spliceosome assembly, and as component of the precatalytic spliceosome (spliceosome B complex). The heptameric LSM2-8 complex binds specifically to the 3'-terminal U-tract of U6 snRNA.</text>
</comment>
<keyword evidence="12" id="KW-1185">Reference proteome</keyword>
<evidence type="ECO:0000313" key="11">
    <source>
        <dbReference type="EMBL" id="WZN58533.1"/>
    </source>
</evidence>
<name>A0AAX4NXF5_9CHLO</name>
<evidence type="ECO:0000256" key="7">
    <source>
        <dbReference type="ARBA" id="ARBA00023242"/>
    </source>
</evidence>
<evidence type="ECO:0000259" key="10">
    <source>
        <dbReference type="PROSITE" id="PS52002"/>
    </source>
</evidence>
<dbReference type="GO" id="GO:0005688">
    <property type="term" value="C:U6 snRNP"/>
    <property type="evidence" value="ECO:0007669"/>
    <property type="project" value="UniProtKB-UniRule"/>
</dbReference>